<organism evidence="1 2">
    <name type="scientific">Thalassobacillus cyri</name>
    <dbReference type="NCBI Taxonomy" id="571932"/>
    <lineage>
        <taxon>Bacteria</taxon>
        <taxon>Bacillati</taxon>
        <taxon>Bacillota</taxon>
        <taxon>Bacilli</taxon>
        <taxon>Bacillales</taxon>
        <taxon>Bacillaceae</taxon>
        <taxon>Thalassobacillus</taxon>
    </lineage>
</organism>
<dbReference type="Proteomes" id="UP000198584">
    <property type="component" value="Unassembled WGS sequence"/>
</dbReference>
<evidence type="ECO:0000313" key="2">
    <source>
        <dbReference type="Proteomes" id="UP000198584"/>
    </source>
</evidence>
<sequence length="66" mass="8055">MDELNDFLYQLKRHMQYTSELRDAYEKLPVHQQEIVKNASPRHESPEDLSKHAYQWHDNLFKVVEK</sequence>
<protein>
    <submittedName>
        <fullName evidence="1">Uncharacterized protein</fullName>
    </submittedName>
</protein>
<dbReference type="RefSeq" id="WP_093046149.1">
    <property type="nucleotide sequence ID" value="NZ_FNQR01000017.1"/>
</dbReference>
<reference evidence="2" key="1">
    <citation type="submission" date="2016-10" db="EMBL/GenBank/DDBJ databases">
        <authorList>
            <person name="Varghese N."/>
            <person name="Submissions S."/>
        </authorList>
    </citation>
    <scope>NUCLEOTIDE SEQUENCE [LARGE SCALE GENOMIC DNA]</scope>
    <source>
        <strain evidence="2">CCM7597</strain>
    </source>
</reference>
<dbReference type="EMBL" id="FNQR01000017">
    <property type="protein sequence ID" value="SEB10915.1"/>
    <property type="molecule type" value="Genomic_DNA"/>
</dbReference>
<gene>
    <name evidence="1" type="ORF">SAMN05421743_11720</name>
</gene>
<proteinExistence type="predicted"/>
<keyword evidence="2" id="KW-1185">Reference proteome</keyword>
<dbReference type="OrthoDB" id="2973966at2"/>
<name>A0A1H4GMT1_9BACI</name>
<accession>A0A1H4GMT1</accession>
<evidence type="ECO:0000313" key="1">
    <source>
        <dbReference type="EMBL" id="SEB10915.1"/>
    </source>
</evidence>
<dbReference type="AlphaFoldDB" id="A0A1H4GMT1"/>